<evidence type="ECO:0000313" key="1">
    <source>
        <dbReference type="EMBL" id="EFN77935.1"/>
    </source>
</evidence>
<proteinExistence type="predicted"/>
<evidence type="ECO:0000313" key="2">
    <source>
        <dbReference type="Proteomes" id="UP000008237"/>
    </source>
</evidence>
<dbReference type="EMBL" id="GL452091">
    <property type="protein sequence ID" value="EFN77935.1"/>
    <property type="molecule type" value="Genomic_DNA"/>
</dbReference>
<dbReference type="Proteomes" id="UP000008237">
    <property type="component" value="Unassembled WGS sequence"/>
</dbReference>
<protein>
    <submittedName>
        <fullName evidence="1">Uncharacterized protein</fullName>
    </submittedName>
</protein>
<dbReference type="AlphaFoldDB" id="E2C298"/>
<accession>E2C298</accession>
<organism evidence="2">
    <name type="scientific">Harpegnathos saltator</name>
    <name type="common">Jerdon's jumping ant</name>
    <dbReference type="NCBI Taxonomy" id="610380"/>
    <lineage>
        <taxon>Eukaryota</taxon>
        <taxon>Metazoa</taxon>
        <taxon>Ecdysozoa</taxon>
        <taxon>Arthropoda</taxon>
        <taxon>Hexapoda</taxon>
        <taxon>Insecta</taxon>
        <taxon>Pterygota</taxon>
        <taxon>Neoptera</taxon>
        <taxon>Endopterygota</taxon>
        <taxon>Hymenoptera</taxon>
        <taxon>Apocrita</taxon>
        <taxon>Aculeata</taxon>
        <taxon>Formicoidea</taxon>
        <taxon>Formicidae</taxon>
        <taxon>Ponerinae</taxon>
        <taxon>Ponerini</taxon>
        <taxon>Harpegnathos</taxon>
    </lineage>
</organism>
<dbReference type="InParanoid" id="E2C298"/>
<sequence>MEEACSWPVCLAIRENLLPSPIPHIPILIEDIHRYVTLPDYEENCIKYVQTIGEILPGSARLARLRSISTNSNAEVTLRLENIPVETIYIKDEKGRRLHIWEKFHIFKIFGKLEQKENETVLIAHKLLKVEDVPDSLNMLSLLSAVVRPMYYQ</sequence>
<gene>
    <name evidence="1" type="ORF">EAI_00977</name>
</gene>
<keyword evidence="2" id="KW-1185">Reference proteome</keyword>
<name>E2C298_HARSA</name>
<dbReference type="OMA" id="TPENWRI"/>
<reference evidence="1 2" key="1">
    <citation type="journal article" date="2010" name="Science">
        <title>Genomic comparison of the ants Camponotus floridanus and Harpegnathos saltator.</title>
        <authorList>
            <person name="Bonasio R."/>
            <person name="Zhang G."/>
            <person name="Ye C."/>
            <person name="Mutti N.S."/>
            <person name="Fang X."/>
            <person name="Qin N."/>
            <person name="Donahue G."/>
            <person name="Yang P."/>
            <person name="Li Q."/>
            <person name="Li C."/>
            <person name="Zhang P."/>
            <person name="Huang Z."/>
            <person name="Berger S.L."/>
            <person name="Reinberg D."/>
            <person name="Wang J."/>
            <person name="Liebig J."/>
        </authorList>
    </citation>
    <scope>NUCLEOTIDE SEQUENCE [LARGE SCALE GENOMIC DNA]</scope>
    <source>
        <strain evidence="1 2">R22 G/1</strain>
    </source>
</reference>